<evidence type="ECO:0000256" key="2">
    <source>
        <dbReference type="PROSITE-ProRule" id="PRU01379"/>
    </source>
</evidence>
<name>A0A515DFJ3_9BURK</name>
<feature type="domain" description="Peptidase M14" evidence="3">
    <location>
        <begin position="107"/>
        <end position="379"/>
    </location>
</feature>
<dbReference type="GO" id="GO:0004181">
    <property type="term" value="F:metallocarboxypeptidase activity"/>
    <property type="evidence" value="ECO:0007669"/>
    <property type="project" value="InterPro"/>
</dbReference>
<comment type="cofactor">
    <cofactor evidence="1">
        <name>Zn(2+)</name>
        <dbReference type="ChEBI" id="CHEBI:29105"/>
    </cofactor>
</comment>
<dbReference type="InterPro" id="IPR040626">
    <property type="entry name" value="Pepdidase_M14_N"/>
</dbReference>
<keyword evidence="5" id="KW-1185">Reference proteome</keyword>
<accession>A0A515DFJ3</accession>
<evidence type="ECO:0000256" key="1">
    <source>
        <dbReference type="ARBA" id="ARBA00001947"/>
    </source>
</evidence>
<dbReference type="GO" id="GO:0008270">
    <property type="term" value="F:zinc ion binding"/>
    <property type="evidence" value="ECO:0007669"/>
    <property type="project" value="InterPro"/>
</dbReference>
<dbReference type="Pfam" id="PF18027">
    <property type="entry name" value="Pepdidase_M14_N"/>
    <property type="match status" value="1"/>
</dbReference>
<proteinExistence type="inferred from homology"/>
<dbReference type="GO" id="GO:0006508">
    <property type="term" value="P:proteolysis"/>
    <property type="evidence" value="ECO:0007669"/>
    <property type="project" value="InterPro"/>
</dbReference>
<evidence type="ECO:0000313" key="4">
    <source>
        <dbReference type="EMBL" id="QDL39183.1"/>
    </source>
</evidence>
<dbReference type="InterPro" id="IPR050821">
    <property type="entry name" value="Cytosolic_carboxypeptidase"/>
</dbReference>
<dbReference type="EMBL" id="CP035503">
    <property type="protein sequence ID" value="QDL39183.1"/>
    <property type="molecule type" value="Genomic_DNA"/>
</dbReference>
<dbReference type="SMART" id="SM00631">
    <property type="entry name" value="Zn_pept"/>
    <property type="match status" value="1"/>
</dbReference>
<dbReference type="Gene3D" id="2.60.40.3120">
    <property type="match status" value="1"/>
</dbReference>
<evidence type="ECO:0000313" key="5">
    <source>
        <dbReference type="Proteomes" id="UP000316798"/>
    </source>
</evidence>
<comment type="similarity">
    <text evidence="2">Belongs to the peptidase M14 family.</text>
</comment>
<dbReference type="PANTHER" id="PTHR12756:SF11">
    <property type="entry name" value="CYTOSOLIC CARBOXYPEPTIDASE 1"/>
    <property type="match status" value="1"/>
</dbReference>
<dbReference type="Proteomes" id="UP000316798">
    <property type="component" value="Chromosome"/>
</dbReference>
<sequence length="390" mass="42779">MAPLSISTSFDSGAIEVVSLADPNDIQLNIRSDNAAGFAQWFHFRLQGAAGLPVTLRFLNAGQCAFPKGWDGYRVLASHDRRHWLRIATSFDGQVLTARLTPDTHSVYFAYFEPYSYERHLDLIGSSGQSDHVEVRPLGTTLDGRDMTLLRITDARSATAPTDKKKVWLIARQHPGETMAEWFVEGFLERLLDGDDPVNRVLLDHCVFYVVPNMNPDGAVRGNLRTNAAGANLNREWQTPSLEKSPEVFLVRQAMQQTGVDLCLDAHGDESLPYNFVAGAEGNPGYTPRLAALEAAFKAAWLAASPDFQTGQGYGQAAPGSANLTLATNWVSQHFDCLAFTIEMPFKDNANLPDELHGWSGERSRKLGASVLQPMLAVADSLRMTASRAG</sequence>
<evidence type="ECO:0000259" key="3">
    <source>
        <dbReference type="PROSITE" id="PS52035"/>
    </source>
</evidence>
<gene>
    <name evidence="4" type="ORF">EUB48_19130</name>
</gene>
<dbReference type="OrthoDB" id="5490902at2"/>
<dbReference type="CDD" id="cd06234">
    <property type="entry name" value="M14_PaCCP-like"/>
    <property type="match status" value="1"/>
</dbReference>
<organism evidence="4 5">
    <name type="scientific">Rhodoferax sediminis</name>
    <dbReference type="NCBI Taxonomy" id="2509614"/>
    <lineage>
        <taxon>Bacteria</taxon>
        <taxon>Pseudomonadati</taxon>
        <taxon>Pseudomonadota</taxon>
        <taxon>Betaproteobacteria</taxon>
        <taxon>Burkholderiales</taxon>
        <taxon>Comamonadaceae</taxon>
        <taxon>Rhodoferax</taxon>
    </lineage>
</organism>
<feature type="active site" description="Proton donor/acceptor" evidence="2">
    <location>
        <position position="343"/>
    </location>
</feature>
<dbReference type="SUPFAM" id="SSF53187">
    <property type="entry name" value="Zn-dependent exopeptidases"/>
    <property type="match status" value="1"/>
</dbReference>
<dbReference type="Pfam" id="PF00246">
    <property type="entry name" value="Peptidase_M14"/>
    <property type="match status" value="1"/>
</dbReference>
<dbReference type="RefSeq" id="WP_142820680.1">
    <property type="nucleotide sequence ID" value="NZ_CP035503.1"/>
</dbReference>
<dbReference type="PANTHER" id="PTHR12756">
    <property type="entry name" value="CYTOSOLIC CARBOXYPEPTIDASE"/>
    <property type="match status" value="1"/>
</dbReference>
<dbReference type="AlphaFoldDB" id="A0A515DFJ3"/>
<reference evidence="4 5" key="1">
    <citation type="submission" date="2019-01" db="EMBL/GenBank/DDBJ databases">
        <title>Genomic insights into a novel species Rhodoferax sp.</title>
        <authorList>
            <person name="Jin L."/>
        </authorList>
    </citation>
    <scope>NUCLEOTIDE SEQUENCE [LARGE SCALE GENOMIC DNA]</scope>
    <source>
        <strain evidence="4 5">CHu59-6-5</strain>
    </source>
</reference>
<dbReference type="PROSITE" id="PS52035">
    <property type="entry name" value="PEPTIDASE_M14"/>
    <property type="match status" value="1"/>
</dbReference>
<protein>
    <recommendedName>
        <fullName evidence="3">Peptidase M14 domain-containing protein</fullName>
    </recommendedName>
</protein>
<dbReference type="InterPro" id="IPR000834">
    <property type="entry name" value="Peptidase_M14"/>
</dbReference>
<dbReference type="KEGG" id="rhf:EUB48_19130"/>
<dbReference type="Gene3D" id="3.40.630.10">
    <property type="entry name" value="Zn peptidases"/>
    <property type="match status" value="1"/>
</dbReference>